<feature type="region of interest" description="Disordered" evidence="1">
    <location>
        <begin position="402"/>
        <end position="429"/>
    </location>
</feature>
<dbReference type="Pfam" id="PF01844">
    <property type="entry name" value="HNH"/>
    <property type="match status" value="1"/>
</dbReference>
<dbReference type="EMBL" id="JACWMS010000001">
    <property type="protein sequence ID" value="MBD1319298.1"/>
    <property type="molecule type" value="Genomic_DNA"/>
</dbReference>
<dbReference type="InterPro" id="IPR003615">
    <property type="entry name" value="HNH_nuc"/>
</dbReference>
<evidence type="ECO:0000256" key="1">
    <source>
        <dbReference type="SAM" id="MobiDB-lite"/>
    </source>
</evidence>
<keyword evidence="4" id="KW-1185">Reference proteome</keyword>
<feature type="domain" description="HNH" evidence="2">
    <location>
        <begin position="455"/>
        <end position="500"/>
    </location>
</feature>
<dbReference type="RefSeq" id="WP_190266146.1">
    <property type="nucleotide sequence ID" value="NZ_BAABAD010000003.1"/>
</dbReference>
<protein>
    <submittedName>
        <fullName evidence="3">HNH endonuclease</fullName>
    </submittedName>
</protein>
<feature type="compositionally biased region" description="Basic and acidic residues" evidence="1">
    <location>
        <begin position="402"/>
        <end position="411"/>
    </location>
</feature>
<keyword evidence="3" id="KW-0378">Hydrolase</keyword>
<dbReference type="Gene3D" id="1.10.30.50">
    <property type="match status" value="1"/>
</dbReference>
<dbReference type="GO" id="GO:0004519">
    <property type="term" value="F:endonuclease activity"/>
    <property type="evidence" value="ECO:0007669"/>
    <property type="project" value="UniProtKB-KW"/>
</dbReference>
<feature type="region of interest" description="Disordered" evidence="1">
    <location>
        <begin position="140"/>
        <end position="193"/>
    </location>
</feature>
<accession>A0ABR7W921</accession>
<evidence type="ECO:0000313" key="4">
    <source>
        <dbReference type="Proteomes" id="UP000602395"/>
    </source>
</evidence>
<evidence type="ECO:0000313" key="3">
    <source>
        <dbReference type="EMBL" id="MBD1319298.1"/>
    </source>
</evidence>
<proteinExistence type="predicted"/>
<feature type="compositionally biased region" description="Acidic residues" evidence="1">
    <location>
        <begin position="149"/>
        <end position="192"/>
    </location>
</feature>
<sequence>MCTFSDAFADDAAADHAAAGDAMLSSLRGDQVADAARDLVRLSRQAEARAVLLAFRIGQAAHDEVLFALSAERQMMVRNQADKAAVGEISLQLAMSRIKAGTWYKLGDALQRHPKIRLAYLAGDVSTHRMSVMVHALESAPVPSPAVESDAEASDPETSIDDSQVDDLDSGGPADDECGDPCDASGEDAPPDLEDRALELSSHPSTDAVLRDELEALVISLDPAAAAETREGFTETWQNLTITNDSSGHANIDACVPAEHGVALREQIAALIAARVCRNDRRTIGRLRVAAFAELAGLGGRLHCTCGGDGCCVGNADSQAAGDPGTARHRPHRRDESDERAESIEAEPLSELVLPELTVVIDPLGIEVPRLRGYGAIDPVLAADLSSRARVVSLPEDPRDRSAGLLVRDRGPAPPVDRTGHGGFDLPPPGALIYTPSTRIRGEILLSDHYCRYPYCGMPADQCEMDHLVAFDPREPHVGGWTVPENLAPMCRPDHQRKHQGFWLPTMHTDRTITWRNPRTGQEIITYPR</sequence>
<organism evidence="3 4">
    <name type="scientific">Gordonia hankookensis</name>
    <dbReference type="NCBI Taxonomy" id="589403"/>
    <lineage>
        <taxon>Bacteria</taxon>
        <taxon>Bacillati</taxon>
        <taxon>Actinomycetota</taxon>
        <taxon>Actinomycetes</taxon>
        <taxon>Mycobacteriales</taxon>
        <taxon>Gordoniaceae</taxon>
        <taxon>Gordonia</taxon>
    </lineage>
</organism>
<dbReference type="Proteomes" id="UP000602395">
    <property type="component" value="Unassembled WGS sequence"/>
</dbReference>
<name>A0ABR7W921_9ACTN</name>
<comment type="caution">
    <text evidence="3">The sequence shown here is derived from an EMBL/GenBank/DDBJ whole genome shotgun (WGS) entry which is preliminary data.</text>
</comment>
<evidence type="ECO:0000259" key="2">
    <source>
        <dbReference type="Pfam" id="PF01844"/>
    </source>
</evidence>
<reference evidence="3 4" key="1">
    <citation type="submission" date="2020-09" db="EMBL/GenBank/DDBJ databases">
        <title>Novel species in genus Gordonia.</title>
        <authorList>
            <person name="Zhang G."/>
        </authorList>
    </citation>
    <scope>NUCLEOTIDE SEQUENCE [LARGE SCALE GENOMIC DNA]</scope>
    <source>
        <strain evidence="3 4">ON-33</strain>
    </source>
</reference>
<feature type="region of interest" description="Disordered" evidence="1">
    <location>
        <begin position="319"/>
        <end position="347"/>
    </location>
</feature>
<dbReference type="InterPro" id="IPR002711">
    <property type="entry name" value="HNH"/>
</dbReference>
<keyword evidence="3" id="KW-0255">Endonuclease</keyword>
<dbReference type="CDD" id="cd00085">
    <property type="entry name" value="HNHc"/>
    <property type="match status" value="1"/>
</dbReference>
<keyword evidence="3" id="KW-0540">Nuclease</keyword>
<feature type="compositionally biased region" description="Basic and acidic residues" evidence="1">
    <location>
        <begin position="333"/>
        <end position="343"/>
    </location>
</feature>
<gene>
    <name evidence="3" type="ORF">IDF66_06855</name>
</gene>